<dbReference type="AlphaFoldDB" id="A0A0C9V046"/>
<gene>
    <name evidence="1" type="ORF">M422DRAFT_53544</name>
</gene>
<organism evidence="1 2">
    <name type="scientific">Sphaerobolus stellatus (strain SS14)</name>
    <dbReference type="NCBI Taxonomy" id="990650"/>
    <lineage>
        <taxon>Eukaryota</taxon>
        <taxon>Fungi</taxon>
        <taxon>Dikarya</taxon>
        <taxon>Basidiomycota</taxon>
        <taxon>Agaricomycotina</taxon>
        <taxon>Agaricomycetes</taxon>
        <taxon>Phallomycetidae</taxon>
        <taxon>Geastrales</taxon>
        <taxon>Sphaerobolaceae</taxon>
        <taxon>Sphaerobolus</taxon>
    </lineage>
</organism>
<dbReference type="EMBL" id="KN837250">
    <property type="protein sequence ID" value="KIJ31001.1"/>
    <property type="molecule type" value="Genomic_DNA"/>
</dbReference>
<dbReference type="HOGENOM" id="CLU_721928_0_0_1"/>
<name>A0A0C9V046_SPHS4</name>
<dbReference type="Proteomes" id="UP000054279">
    <property type="component" value="Unassembled WGS sequence"/>
</dbReference>
<evidence type="ECO:0000313" key="1">
    <source>
        <dbReference type="EMBL" id="KIJ31001.1"/>
    </source>
</evidence>
<protein>
    <submittedName>
        <fullName evidence="1">Uncharacterized protein</fullName>
    </submittedName>
</protein>
<sequence length="383" mass="45055">MSMFEPFVATKRPFVFSVHPEGVKFLEARLFQYDNIEGPQGLSILEYNKRVVELRREWKKTLAAKYMNHWPGYDYNRILPPNPSKEQRRAAHNRVITKIDNLLSDRRPTDKGTDIISMLYKATRRVAAKDLWSREEPNYPTLELAKMVERGWHEGLDRTVTFPEQMKVRSMLFDALPESEQDYWESRAIKTKDKNPSFEKYKPTKEGPIIDYSRFKHSDKYDKIWSQEAADASQVDISQIIELPHWKPRISGVETKRGKVMLRYSIEYDAEVNVLTPEMDLRISLSTYFDQTYVMVPLAQGRVKKAKKPDWERITSADTPAKWIELQHLPPTPFELMSPMLLKKRPLYELAKWILSGELGMLEEAKHFKWLGQMEGSVINRRR</sequence>
<accession>A0A0C9V046</accession>
<reference evidence="1 2" key="1">
    <citation type="submission" date="2014-06" db="EMBL/GenBank/DDBJ databases">
        <title>Evolutionary Origins and Diversification of the Mycorrhizal Mutualists.</title>
        <authorList>
            <consortium name="DOE Joint Genome Institute"/>
            <consortium name="Mycorrhizal Genomics Consortium"/>
            <person name="Kohler A."/>
            <person name="Kuo A."/>
            <person name="Nagy L.G."/>
            <person name="Floudas D."/>
            <person name="Copeland A."/>
            <person name="Barry K.W."/>
            <person name="Cichocki N."/>
            <person name="Veneault-Fourrey C."/>
            <person name="LaButti K."/>
            <person name="Lindquist E.A."/>
            <person name="Lipzen A."/>
            <person name="Lundell T."/>
            <person name="Morin E."/>
            <person name="Murat C."/>
            <person name="Riley R."/>
            <person name="Ohm R."/>
            <person name="Sun H."/>
            <person name="Tunlid A."/>
            <person name="Henrissat B."/>
            <person name="Grigoriev I.V."/>
            <person name="Hibbett D.S."/>
            <person name="Martin F."/>
        </authorList>
    </citation>
    <scope>NUCLEOTIDE SEQUENCE [LARGE SCALE GENOMIC DNA]</scope>
    <source>
        <strain evidence="1 2">SS14</strain>
    </source>
</reference>
<evidence type="ECO:0000313" key="2">
    <source>
        <dbReference type="Proteomes" id="UP000054279"/>
    </source>
</evidence>
<keyword evidence="2" id="KW-1185">Reference proteome</keyword>
<proteinExistence type="predicted"/>